<keyword evidence="4" id="KW-1185">Reference proteome</keyword>
<accession>A0AAD5Y400</accession>
<name>A0AAD5Y400_9FUNG</name>
<reference evidence="3" key="1">
    <citation type="submission" date="2020-05" db="EMBL/GenBank/DDBJ databases">
        <title>Phylogenomic resolution of chytrid fungi.</title>
        <authorList>
            <person name="Stajich J.E."/>
            <person name="Amses K."/>
            <person name="Simmons R."/>
            <person name="Seto K."/>
            <person name="Myers J."/>
            <person name="Bonds A."/>
            <person name="Quandt C.A."/>
            <person name="Barry K."/>
            <person name="Liu P."/>
            <person name="Grigoriev I."/>
            <person name="Longcore J.E."/>
            <person name="James T.Y."/>
        </authorList>
    </citation>
    <scope>NUCLEOTIDE SEQUENCE</scope>
    <source>
        <strain evidence="3">PLAUS21</strain>
    </source>
</reference>
<organism evidence="3 4">
    <name type="scientific">Boothiomyces macroporosus</name>
    <dbReference type="NCBI Taxonomy" id="261099"/>
    <lineage>
        <taxon>Eukaryota</taxon>
        <taxon>Fungi</taxon>
        <taxon>Fungi incertae sedis</taxon>
        <taxon>Chytridiomycota</taxon>
        <taxon>Chytridiomycota incertae sedis</taxon>
        <taxon>Chytridiomycetes</taxon>
        <taxon>Rhizophydiales</taxon>
        <taxon>Terramycetaceae</taxon>
        <taxon>Boothiomyces</taxon>
    </lineage>
</organism>
<protein>
    <recommendedName>
        <fullName evidence="2">HNH nuclease domain-containing protein</fullName>
    </recommendedName>
</protein>
<dbReference type="AlphaFoldDB" id="A0AAD5Y400"/>
<feature type="region of interest" description="Disordered" evidence="1">
    <location>
        <begin position="113"/>
        <end position="139"/>
    </location>
</feature>
<evidence type="ECO:0000259" key="2">
    <source>
        <dbReference type="Pfam" id="PF13391"/>
    </source>
</evidence>
<dbReference type="InterPro" id="IPR003615">
    <property type="entry name" value="HNH_nuc"/>
</dbReference>
<feature type="domain" description="HNH nuclease" evidence="2">
    <location>
        <begin position="155"/>
        <end position="207"/>
    </location>
</feature>
<dbReference type="EMBL" id="JADGKB010000335">
    <property type="protein sequence ID" value="KAJ3249949.1"/>
    <property type="molecule type" value="Genomic_DNA"/>
</dbReference>
<evidence type="ECO:0000256" key="1">
    <source>
        <dbReference type="SAM" id="MobiDB-lite"/>
    </source>
</evidence>
<proteinExistence type="predicted"/>
<evidence type="ECO:0000313" key="3">
    <source>
        <dbReference type="EMBL" id="KAJ3249949.1"/>
    </source>
</evidence>
<evidence type="ECO:0000313" key="4">
    <source>
        <dbReference type="Proteomes" id="UP001210925"/>
    </source>
</evidence>
<feature type="compositionally biased region" description="Low complexity" evidence="1">
    <location>
        <begin position="114"/>
        <end position="125"/>
    </location>
</feature>
<sequence length="340" mass="38585">MNDIRSNTRRKLKERCSELNEHIIPEQKIKSQFDMPNKLGLLLGVIAYGIEEHVLELSSLLDNDVETFEKQLEFSTKLQILDVQHSLTFIDRMFNFYIATFHQKYSDAESCRTSRQNSVSSRPSSAESIAGEPTHNSLSSGVKKRDVVCLFCWNTIELHTSHIIAQKNANPLSDDENSVLTRCGLQNKHQIQNGLLLCSVCHGQFDKLKRYVDGVDGMLVVKVVNEANDNDVTSEKYEEWELKVDSIRVVRGAMKKKFPDRQATLDNGEMPLYFVDNNAAIQPSRAALAFHKTACLIWRMAGGAEPQDEECSDDEELGPVNTAELKRRFNIHESTDTLYS</sequence>
<gene>
    <name evidence="3" type="ORF">HK103_004233</name>
</gene>
<dbReference type="Proteomes" id="UP001210925">
    <property type="component" value="Unassembled WGS sequence"/>
</dbReference>
<comment type="caution">
    <text evidence="3">The sequence shown here is derived from an EMBL/GenBank/DDBJ whole genome shotgun (WGS) entry which is preliminary data.</text>
</comment>
<dbReference type="Pfam" id="PF13391">
    <property type="entry name" value="HNH_2"/>
    <property type="match status" value="1"/>
</dbReference>